<feature type="compositionally biased region" description="Polar residues" evidence="6">
    <location>
        <begin position="903"/>
        <end position="913"/>
    </location>
</feature>
<evidence type="ECO:0000256" key="3">
    <source>
        <dbReference type="ARBA" id="ARBA00023163"/>
    </source>
</evidence>
<dbReference type="EMBL" id="JADBGQ010000001">
    <property type="protein sequence ID" value="KAG5416338.1"/>
    <property type="molecule type" value="Genomic_DNA"/>
</dbReference>
<protein>
    <recommendedName>
        <fullName evidence="11">RING-type domain-containing protein</fullName>
    </recommendedName>
</protein>
<keyword evidence="10" id="KW-1185">Reference proteome</keyword>
<evidence type="ECO:0000259" key="7">
    <source>
        <dbReference type="PROSITE" id="PS50089"/>
    </source>
</evidence>
<reference evidence="9 10" key="1">
    <citation type="submission" date="2021-03" db="EMBL/GenBank/DDBJ databases">
        <authorList>
            <person name="King G.J."/>
            <person name="Bancroft I."/>
            <person name="Baten A."/>
            <person name="Bloomfield J."/>
            <person name="Borpatragohain P."/>
            <person name="He Z."/>
            <person name="Irish N."/>
            <person name="Irwin J."/>
            <person name="Liu K."/>
            <person name="Mauleon R.P."/>
            <person name="Moore J."/>
            <person name="Morris R."/>
            <person name="Ostergaard L."/>
            <person name="Wang B."/>
            <person name="Wells R."/>
        </authorList>
    </citation>
    <scope>NUCLEOTIDE SEQUENCE [LARGE SCALE GENOMIC DNA]</scope>
    <source>
        <strain evidence="9">R-o-18</strain>
        <tissue evidence="9">Leaf</tissue>
    </source>
</reference>
<proteinExistence type="predicted"/>
<evidence type="ECO:0000313" key="9">
    <source>
        <dbReference type="EMBL" id="KAG5416338.1"/>
    </source>
</evidence>
<evidence type="ECO:0000256" key="5">
    <source>
        <dbReference type="PROSITE-ProRule" id="PRU00175"/>
    </source>
</evidence>
<dbReference type="Gene3D" id="2.170.150.80">
    <property type="entry name" value="NAC domain"/>
    <property type="match status" value="1"/>
</dbReference>
<keyword evidence="5" id="KW-0479">Metal-binding</keyword>
<evidence type="ECO:0000313" key="10">
    <source>
        <dbReference type="Proteomes" id="UP000823674"/>
    </source>
</evidence>
<dbReference type="PROSITE" id="PS50089">
    <property type="entry name" value="ZF_RING_2"/>
    <property type="match status" value="1"/>
</dbReference>
<organism evidence="9 10">
    <name type="scientific">Brassica rapa subsp. trilocularis</name>
    <dbReference type="NCBI Taxonomy" id="1813537"/>
    <lineage>
        <taxon>Eukaryota</taxon>
        <taxon>Viridiplantae</taxon>
        <taxon>Streptophyta</taxon>
        <taxon>Embryophyta</taxon>
        <taxon>Tracheophyta</taxon>
        <taxon>Spermatophyta</taxon>
        <taxon>Magnoliopsida</taxon>
        <taxon>eudicotyledons</taxon>
        <taxon>Gunneridae</taxon>
        <taxon>Pentapetalae</taxon>
        <taxon>rosids</taxon>
        <taxon>malvids</taxon>
        <taxon>Brassicales</taxon>
        <taxon>Brassicaceae</taxon>
        <taxon>Brassiceae</taxon>
        <taxon>Brassica</taxon>
    </lineage>
</organism>
<evidence type="ECO:0000256" key="1">
    <source>
        <dbReference type="ARBA" id="ARBA00023015"/>
    </source>
</evidence>
<feature type="compositionally biased region" description="Polar residues" evidence="6">
    <location>
        <begin position="572"/>
        <end position="589"/>
    </location>
</feature>
<keyword evidence="3" id="KW-0804">Transcription</keyword>
<feature type="compositionally biased region" description="Basic and acidic residues" evidence="6">
    <location>
        <begin position="667"/>
        <end position="684"/>
    </location>
</feature>
<sequence>MGCRAPRGERSNWVMHEYRLVDDDIVKAGVQKDAYVLCKIFQKSGSGPKNGEQYGAPFVEEEWEEEDCMTFEPNQDPGSLEDQAYVDIHDIDQKLDVYDAIPIHLGFDQGESSNNVETNYSDTTNYIQPGNYVHDNFEGPVDLSEEEQKLIIRDALFPDEENGCGVKDESTANLQSCDNIFDADTSLYNDFPIEGNYFTGEEFLDPNDGLYLETNDLNSTEQDGFNFEDYLTFFDEDDQNLTFDPSQLMGTEDVVPDQEELFQMAEAKEVEKEEASGGKQVVEEKENDEACCSKQVNADTTEFEPDNKNSVLKKASHMFGAIPTPTEFASEILTKDGVVRLQAGQSSGSVHMITVSDSNMGWSYSKNGDLSFGMVQENVPGKSENNLTRMMLIFVCFWVLVLSVSFKVSTLKREGTIVRMTDIDPLHQKPESMDGYEDFMDEDCISFESCSTIQNPDNDPHDQEDEQPLRRRRSRWAARQAQEMITTIERRNRESELIAIAGLHAVSTLDSSFLREETQASPPTSSGRAPERPRTQASGILQMWRELEDEHVLNRARERMRLRVRSADVAQAESQVSESENGYGSSSREQSPDLGDVESERVRNIVRGLTTDHSSNVRERSNDNRRGEWLGDTERERVRIIREWMQMTSQQRGGGGARASQRSLGSQDERTQVQSEEGRREHTRRDLRRLRGRQALVDLLMRIERERQRELQGLLEHRAVSDFAHRNRIQSLLRGRFLRSETPAEEVRAPSTAASEIRQLRERQTVSGLREGARDRLESNTNADNINTSRSNQITANTSEGSQPLNESLNSSTPLLPNDLGTSGSNATNSDRIWEEDTSQERVWSEVFTTDERRDLLQATLSQFSERDNGPENSVGDLHQDGTGINSNETVIAEGQSVWPADNSRQSDGNQPETRFGGSRTRRVVPMRRLNRLHLPDDDNVNNSIELRELLSRRSVSNLLRSGFRENLDQLIQSYVERRGGGLAHIDWDFQPETLDSQEHRREQQGFLQDEDQLDGINQSQTLPAPPMPPPQPIWHHTSYARSLHRSEFEWEMMNDLRGDMARLQQGMSHMQRTLETCMDMQSELQRLVRQEVSAALNQSPSDKGLGPGTSEDGSRWAHVRNGTCCVCCDADIDALLYRCGHMCTCSKCGYELVRTGGKCPLCRAPILEVIRAYSIA</sequence>
<evidence type="ECO:0000256" key="2">
    <source>
        <dbReference type="ARBA" id="ARBA00023125"/>
    </source>
</evidence>
<keyword evidence="1" id="KW-0805">Transcription regulation</keyword>
<keyword evidence="5" id="KW-0862">Zinc</keyword>
<evidence type="ECO:0000256" key="4">
    <source>
        <dbReference type="ARBA" id="ARBA00023242"/>
    </source>
</evidence>
<name>A0ABQ7NZR7_BRACM</name>
<feature type="region of interest" description="Disordered" evidence="6">
    <location>
        <begin position="647"/>
        <end position="685"/>
    </location>
</feature>
<dbReference type="PANTHER" id="PTHR46519">
    <property type="entry name" value="RING/U-BOX SUPERFAMILY PROTEIN"/>
    <property type="match status" value="1"/>
</dbReference>
<dbReference type="CDD" id="cd16647">
    <property type="entry name" value="mRING-HC-C3HC5_NEU1"/>
    <property type="match status" value="1"/>
</dbReference>
<dbReference type="InterPro" id="IPR001841">
    <property type="entry name" value="Znf_RING"/>
</dbReference>
<dbReference type="SUPFAM" id="SSF101941">
    <property type="entry name" value="NAC domain"/>
    <property type="match status" value="1"/>
</dbReference>
<evidence type="ECO:0000259" key="8">
    <source>
        <dbReference type="PROSITE" id="PS51005"/>
    </source>
</evidence>
<feature type="domain" description="RING-type" evidence="7">
    <location>
        <begin position="1125"/>
        <end position="1164"/>
    </location>
</feature>
<feature type="region of interest" description="Disordered" evidence="6">
    <location>
        <begin position="898"/>
        <end position="919"/>
    </location>
</feature>
<feature type="domain" description="NAC" evidence="8">
    <location>
        <begin position="1"/>
        <end position="43"/>
    </location>
</feature>
<dbReference type="InterPro" id="IPR036093">
    <property type="entry name" value="NAC_dom_sf"/>
</dbReference>
<dbReference type="InterPro" id="IPR003441">
    <property type="entry name" value="NAC-dom"/>
</dbReference>
<keyword evidence="5" id="KW-0863">Zinc-finger</keyword>
<dbReference type="InterPro" id="IPR013083">
    <property type="entry name" value="Znf_RING/FYVE/PHD"/>
</dbReference>
<feature type="compositionally biased region" description="Basic and acidic residues" evidence="6">
    <location>
        <begin position="615"/>
        <end position="628"/>
    </location>
</feature>
<evidence type="ECO:0008006" key="11">
    <source>
        <dbReference type="Google" id="ProtNLM"/>
    </source>
</evidence>
<dbReference type="PANTHER" id="PTHR46519:SF13">
    <property type="entry name" value="RING-TYPE DOMAIN-CONTAINING PROTEIN"/>
    <property type="match status" value="1"/>
</dbReference>
<dbReference type="SUPFAM" id="SSF57850">
    <property type="entry name" value="RING/U-box"/>
    <property type="match status" value="1"/>
</dbReference>
<comment type="caution">
    <text evidence="9">The sequence shown here is derived from an EMBL/GenBank/DDBJ whole genome shotgun (WGS) entry which is preliminary data.</text>
</comment>
<gene>
    <name evidence="9" type="primary">A01p054510.1_BraROA</name>
    <name evidence="9" type="ORF">IGI04_003905</name>
</gene>
<feature type="region of interest" description="Disordered" evidence="6">
    <location>
        <begin position="741"/>
        <end position="840"/>
    </location>
</feature>
<feature type="region of interest" description="Disordered" evidence="6">
    <location>
        <begin position="450"/>
        <end position="472"/>
    </location>
</feature>
<evidence type="ECO:0000256" key="6">
    <source>
        <dbReference type="SAM" id="MobiDB-lite"/>
    </source>
</evidence>
<keyword evidence="4" id="KW-0539">Nucleus</keyword>
<feature type="compositionally biased region" description="Polar residues" evidence="6">
    <location>
        <begin position="779"/>
        <end position="831"/>
    </location>
</feature>
<dbReference type="Proteomes" id="UP000823674">
    <property type="component" value="Chromosome A01"/>
</dbReference>
<keyword evidence="2" id="KW-0238">DNA-binding</keyword>
<accession>A0ABQ7NZR7</accession>
<dbReference type="Gene3D" id="3.30.40.10">
    <property type="entry name" value="Zinc/RING finger domain, C3HC4 (zinc finger)"/>
    <property type="match status" value="1"/>
</dbReference>
<dbReference type="PROSITE" id="PS51005">
    <property type="entry name" value="NAC"/>
    <property type="match status" value="1"/>
</dbReference>
<dbReference type="Pfam" id="PF13920">
    <property type="entry name" value="zf-C3HC4_3"/>
    <property type="match status" value="1"/>
</dbReference>
<feature type="region of interest" description="Disordered" evidence="6">
    <location>
        <begin position="566"/>
        <end position="628"/>
    </location>
</feature>
<feature type="region of interest" description="Disordered" evidence="6">
    <location>
        <begin position="512"/>
        <end position="534"/>
    </location>
</feature>